<evidence type="ECO:0000256" key="2">
    <source>
        <dbReference type="ARBA" id="ARBA00022448"/>
    </source>
</evidence>
<proteinExistence type="inferred from homology"/>
<dbReference type="Proteomes" id="UP000621436">
    <property type="component" value="Unassembled WGS sequence"/>
</dbReference>
<evidence type="ECO:0000313" key="10">
    <source>
        <dbReference type="Proteomes" id="UP000621436"/>
    </source>
</evidence>
<accession>A0A931ATV2</accession>
<comment type="caution">
    <text evidence="9">The sequence shown here is derived from an EMBL/GenBank/DDBJ whole genome shotgun (WGS) entry which is preliminary data.</text>
</comment>
<dbReference type="InterPro" id="IPR000515">
    <property type="entry name" value="MetI-like"/>
</dbReference>
<name>A0A931ATV2_9FIRM</name>
<sequence>MESTQYLFKKFKVGLKAMLSDKIGVLGISILLIIILLSAISPYIFPLQSRADPTQIFQPPSGENWLGTDHMGRDIWPQIANGGRGLLLLAFITASISVMIGIFLGTAAPLIGGKFDEILLFFADVWLTIPRFPLLVVLSGFFNLTSYVLALVLAILSWAGLFRSIRAEVLSLKEREYVEAAKMLDLSIIHVIFKEITPNMMPFIIMNFTLMMRHAIYAQVGLFFLGLLPLEVNWGVMLNIAWAQGAIYHPDALWFILAPAIAISLLILSLVWINRSLENLFNPVLRTDHDD</sequence>
<dbReference type="CDD" id="cd06261">
    <property type="entry name" value="TM_PBP2"/>
    <property type="match status" value="1"/>
</dbReference>
<dbReference type="EMBL" id="JADPIE010000002">
    <property type="protein sequence ID" value="MBF8436066.1"/>
    <property type="molecule type" value="Genomic_DNA"/>
</dbReference>
<dbReference type="GO" id="GO:0055085">
    <property type="term" value="P:transmembrane transport"/>
    <property type="evidence" value="ECO:0007669"/>
    <property type="project" value="InterPro"/>
</dbReference>
<keyword evidence="4 7" id="KW-0812">Transmembrane</keyword>
<feature type="transmembrane region" description="Helical" evidence="7">
    <location>
        <begin position="23"/>
        <end position="45"/>
    </location>
</feature>
<dbReference type="Pfam" id="PF00528">
    <property type="entry name" value="BPD_transp_1"/>
    <property type="match status" value="1"/>
</dbReference>
<comment type="similarity">
    <text evidence="7">Belongs to the binding-protein-dependent transport system permease family.</text>
</comment>
<dbReference type="PANTHER" id="PTHR43386:SF1">
    <property type="entry name" value="D,D-DIPEPTIDE TRANSPORT SYSTEM PERMEASE PROTEIN DDPC-RELATED"/>
    <property type="match status" value="1"/>
</dbReference>
<evidence type="ECO:0000256" key="3">
    <source>
        <dbReference type="ARBA" id="ARBA00022475"/>
    </source>
</evidence>
<dbReference type="InterPro" id="IPR050366">
    <property type="entry name" value="BP-dependent_transpt_permease"/>
</dbReference>
<evidence type="ECO:0000313" key="9">
    <source>
        <dbReference type="EMBL" id="MBF8436066.1"/>
    </source>
</evidence>
<feature type="domain" description="ABC transmembrane type-1" evidence="8">
    <location>
        <begin position="83"/>
        <end position="274"/>
    </location>
</feature>
<evidence type="ECO:0000256" key="5">
    <source>
        <dbReference type="ARBA" id="ARBA00022989"/>
    </source>
</evidence>
<feature type="transmembrane region" description="Helical" evidence="7">
    <location>
        <begin position="252"/>
        <end position="273"/>
    </location>
</feature>
<evidence type="ECO:0000259" key="8">
    <source>
        <dbReference type="PROSITE" id="PS50928"/>
    </source>
</evidence>
<dbReference type="PROSITE" id="PS50928">
    <property type="entry name" value="ABC_TM1"/>
    <property type="match status" value="1"/>
</dbReference>
<organism evidence="9 10">
    <name type="scientific">Halonatronomonas betaini</name>
    <dbReference type="NCBI Taxonomy" id="2778430"/>
    <lineage>
        <taxon>Bacteria</taxon>
        <taxon>Bacillati</taxon>
        <taxon>Bacillota</taxon>
        <taxon>Clostridia</taxon>
        <taxon>Halanaerobiales</taxon>
        <taxon>Halarsenatibacteraceae</taxon>
        <taxon>Halonatronomonas</taxon>
    </lineage>
</organism>
<dbReference type="InterPro" id="IPR035906">
    <property type="entry name" value="MetI-like_sf"/>
</dbReference>
<reference evidence="9" key="1">
    <citation type="submission" date="2020-11" db="EMBL/GenBank/DDBJ databases">
        <title>Halonatronomonas betainensis gen. nov., sp. nov. a novel haloalkaliphilic representative of the family Halanaerobiacae capable of betaine degradation.</title>
        <authorList>
            <person name="Boltyanskaya Y."/>
            <person name="Kevbrin V."/>
            <person name="Detkova E."/>
            <person name="Grouzdev D.S."/>
            <person name="Koziaeva V."/>
            <person name="Zhilina T."/>
        </authorList>
    </citation>
    <scope>NUCLEOTIDE SEQUENCE</scope>
    <source>
        <strain evidence="9">Z-7014</strain>
    </source>
</reference>
<keyword evidence="10" id="KW-1185">Reference proteome</keyword>
<keyword evidence="5 7" id="KW-1133">Transmembrane helix</keyword>
<feature type="transmembrane region" description="Helical" evidence="7">
    <location>
        <begin position="86"/>
        <end position="111"/>
    </location>
</feature>
<evidence type="ECO:0000256" key="1">
    <source>
        <dbReference type="ARBA" id="ARBA00004651"/>
    </source>
</evidence>
<keyword evidence="6 7" id="KW-0472">Membrane</keyword>
<comment type="subcellular location">
    <subcellularLocation>
        <location evidence="1 7">Cell membrane</location>
        <topology evidence="1 7">Multi-pass membrane protein</topology>
    </subcellularLocation>
</comment>
<gene>
    <name evidence="9" type="ORF">I0Q91_03160</name>
</gene>
<dbReference type="PANTHER" id="PTHR43386">
    <property type="entry name" value="OLIGOPEPTIDE TRANSPORT SYSTEM PERMEASE PROTEIN APPC"/>
    <property type="match status" value="1"/>
</dbReference>
<dbReference type="GO" id="GO:0005886">
    <property type="term" value="C:plasma membrane"/>
    <property type="evidence" value="ECO:0007669"/>
    <property type="project" value="UniProtKB-SubCell"/>
</dbReference>
<keyword evidence="2 7" id="KW-0813">Transport</keyword>
<dbReference type="RefSeq" id="WP_270452828.1">
    <property type="nucleotide sequence ID" value="NZ_JADPIE010000002.1"/>
</dbReference>
<dbReference type="Gene3D" id="1.10.3720.10">
    <property type="entry name" value="MetI-like"/>
    <property type="match status" value="1"/>
</dbReference>
<dbReference type="SUPFAM" id="SSF161098">
    <property type="entry name" value="MetI-like"/>
    <property type="match status" value="1"/>
</dbReference>
<feature type="transmembrane region" description="Helical" evidence="7">
    <location>
        <begin position="215"/>
        <end position="232"/>
    </location>
</feature>
<dbReference type="AlphaFoldDB" id="A0A931ATV2"/>
<evidence type="ECO:0000256" key="4">
    <source>
        <dbReference type="ARBA" id="ARBA00022692"/>
    </source>
</evidence>
<keyword evidence="3" id="KW-1003">Cell membrane</keyword>
<protein>
    <submittedName>
        <fullName evidence="9">ABC transporter permease</fullName>
    </submittedName>
</protein>
<feature type="transmembrane region" description="Helical" evidence="7">
    <location>
        <begin position="144"/>
        <end position="165"/>
    </location>
</feature>
<evidence type="ECO:0000256" key="7">
    <source>
        <dbReference type="RuleBase" id="RU363032"/>
    </source>
</evidence>
<evidence type="ECO:0000256" key="6">
    <source>
        <dbReference type="ARBA" id="ARBA00023136"/>
    </source>
</evidence>